<dbReference type="EMBL" id="SPUM01000003">
    <property type="protein sequence ID" value="TFW36053.1"/>
    <property type="molecule type" value="Genomic_DNA"/>
</dbReference>
<keyword evidence="1" id="KW-1133">Transmembrane helix</keyword>
<feature type="transmembrane region" description="Helical" evidence="1">
    <location>
        <begin position="18"/>
        <end position="42"/>
    </location>
</feature>
<dbReference type="RefSeq" id="WP_135187818.1">
    <property type="nucleotide sequence ID" value="NZ_SPUM01000003.1"/>
</dbReference>
<keyword evidence="1" id="KW-0812">Transmembrane</keyword>
<dbReference type="AlphaFoldDB" id="A0A4Y9TB45"/>
<gene>
    <name evidence="3" type="ORF">E4O92_00670</name>
</gene>
<sequence>MPKETHTGRPPQSRRTKILLGIAGVIVAIPVAAVIFLLTYNWDHARPWLDAKVSEAIGRPFTIAGHLAVQWERPSSSGVRQTWRDYIPWPHLIANDVHVGNPVGMPAGDMASVRRFSFSLNPFALLSRTIAIPVLRFESPSVQLLRLDPEHNNWTFPPQHQTSRWTIDLDRIVLTQGVIHVVDAVTRADLTADVDTLENDPTYGIGWKLRGTYHGARVDGSGKAGAVLSLKRQDTPYPILADLRSGANRIAVEGTVTRPAQLAALDLKLKLAGQSMARLYNFTGVLLPETPAFTTEGHLIGSMGPDGSHWTYDNFKGKVGASDIGGRLEYRTGKPRGKLSGNVVSHQLRFADLGPMIGADSNASKTARGVAAVQPAGKVLPVEQFHTEKWKSLDADVRFATERIVREKTLPINKLSTHLTLKDGVLTLDPLDFGMAGGTLSSHIRLDGSGSGGKDAIKATTKMAARRIQIRQLFPAVEKLQASVGELNGDVSLSGVGNSVATLLATSNGELKTLIDQGTVSKLLLEEMGLNLGNIIVAKLFGDKQVPLNCMATDFIVTNGLMQTKVFVIDTSDARITVDGTISLATEQMDLTIHPETSLRLLSLRTPLYVRGSFGKPEVSVNKGVLALKAGGAALLAAAAAPAAALLPLIHTGPGESSNCGRLLAEMRQKPVAPPGKTRTR</sequence>
<keyword evidence="1" id="KW-0472">Membrane</keyword>
<protein>
    <submittedName>
        <fullName evidence="3">AsmA family protein</fullName>
    </submittedName>
</protein>
<keyword evidence="4" id="KW-1185">Reference proteome</keyword>
<dbReference type="OrthoDB" id="5749006at2"/>
<feature type="domain" description="AsmA" evidence="2">
    <location>
        <begin position="202"/>
        <end position="565"/>
    </location>
</feature>
<evidence type="ECO:0000259" key="2">
    <source>
        <dbReference type="Pfam" id="PF05170"/>
    </source>
</evidence>
<evidence type="ECO:0000313" key="3">
    <source>
        <dbReference type="EMBL" id="TFW36053.1"/>
    </source>
</evidence>
<dbReference type="GO" id="GO:0090313">
    <property type="term" value="P:regulation of protein targeting to membrane"/>
    <property type="evidence" value="ECO:0007669"/>
    <property type="project" value="TreeGrafter"/>
</dbReference>
<dbReference type="PANTHER" id="PTHR30441">
    <property type="entry name" value="DUF748 DOMAIN-CONTAINING PROTEIN"/>
    <property type="match status" value="1"/>
</dbReference>
<dbReference type="Proteomes" id="UP000297258">
    <property type="component" value="Unassembled WGS sequence"/>
</dbReference>
<accession>A0A4Y9TB45</accession>
<dbReference type="GO" id="GO:0005886">
    <property type="term" value="C:plasma membrane"/>
    <property type="evidence" value="ECO:0007669"/>
    <property type="project" value="TreeGrafter"/>
</dbReference>
<dbReference type="Pfam" id="PF05170">
    <property type="entry name" value="AsmA"/>
    <property type="match status" value="2"/>
</dbReference>
<proteinExistence type="predicted"/>
<dbReference type="InterPro" id="IPR007844">
    <property type="entry name" value="AsmA"/>
</dbReference>
<evidence type="ECO:0000256" key="1">
    <source>
        <dbReference type="SAM" id="Phobius"/>
    </source>
</evidence>
<dbReference type="PANTHER" id="PTHR30441:SF9">
    <property type="entry name" value="ASMA FAMILY PROTEIN YHJG"/>
    <property type="match status" value="1"/>
</dbReference>
<feature type="domain" description="AsmA" evidence="2">
    <location>
        <begin position="15"/>
        <end position="188"/>
    </location>
</feature>
<comment type="caution">
    <text evidence="3">The sequence shown here is derived from an EMBL/GenBank/DDBJ whole genome shotgun (WGS) entry which is preliminary data.</text>
</comment>
<organism evidence="3 4">
    <name type="scientific">Massilia horti</name>
    <dbReference type="NCBI Taxonomy" id="2562153"/>
    <lineage>
        <taxon>Bacteria</taxon>
        <taxon>Pseudomonadati</taxon>
        <taxon>Pseudomonadota</taxon>
        <taxon>Betaproteobacteria</taxon>
        <taxon>Burkholderiales</taxon>
        <taxon>Oxalobacteraceae</taxon>
        <taxon>Telluria group</taxon>
        <taxon>Massilia</taxon>
    </lineage>
</organism>
<evidence type="ECO:0000313" key="4">
    <source>
        <dbReference type="Proteomes" id="UP000297258"/>
    </source>
</evidence>
<name>A0A4Y9TB45_9BURK</name>
<dbReference type="InterPro" id="IPR052894">
    <property type="entry name" value="AsmA-related"/>
</dbReference>
<reference evidence="3 4" key="1">
    <citation type="submission" date="2019-03" db="EMBL/GenBank/DDBJ databases">
        <title>Draft genome of Massilia hortus sp. nov., a novel bacterial species of the Oxalobacteraceae family.</title>
        <authorList>
            <person name="Peta V."/>
            <person name="Raths R."/>
            <person name="Bucking H."/>
        </authorList>
    </citation>
    <scope>NUCLEOTIDE SEQUENCE [LARGE SCALE GENOMIC DNA]</scope>
    <source>
        <strain evidence="3 4">ONC3</strain>
    </source>
</reference>